<dbReference type="SUPFAM" id="SSF81301">
    <property type="entry name" value="Nucleotidyltransferase"/>
    <property type="match status" value="1"/>
</dbReference>
<comment type="caution">
    <text evidence="2">The sequence shown here is derived from an EMBL/GenBank/DDBJ whole genome shotgun (WGS) entry which is preliminary data.</text>
</comment>
<name>A0A318UFG5_9SPHI</name>
<dbReference type="InterPro" id="IPR007344">
    <property type="entry name" value="GrpB/CoaE"/>
</dbReference>
<keyword evidence="1" id="KW-0175">Coiled coil</keyword>
<dbReference type="EMBL" id="QKLU01000003">
    <property type="protein sequence ID" value="PYF74853.1"/>
    <property type="molecule type" value="Genomic_DNA"/>
</dbReference>
<reference evidence="2 3" key="1">
    <citation type="submission" date="2018-06" db="EMBL/GenBank/DDBJ databases">
        <title>Genomic Encyclopedia of Archaeal and Bacterial Type Strains, Phase II (KMG-II): from individual species to whole genera.</title>
        <authorList>
            <person name="Goeker M."/>
        </authorList>
    </citation>
    <scope>NUCLEOTIDE SEQUENCE [LARGE SCALE GENOMIC DNA]</scope>
    <source>
        <strain evidence="2 3">DSM 27372</strain>
    </source>
</reference>
<accession>A0A318UFG5</accession>
<dbReference type="PANTHER" id="PTHR34822">
    <property type="entry name" value="GRPB DOMAIN PROTEIN (AFU_ORTHOLOGUE AFUA_1G01530)"/>
    <property type="match status" value="1"/>
</dbReference>
<dbReference type="Proteomes" id="UP000248198">
    <property type="component" value="Unassembled WGS sequence"/>
</dbReference>
<feature type="coiled-coil region" evidence="1">
    <location>
        <begin position="143"/>
        <end position="170"/>
    </location>
</feature>
<dbReference type="RefSeq" id="WP_110829676.1">
    <property type="nucleotide sequence ID" value="NZ_QKLU01000003.1"/>
</dbReference>
<dbReference type="GO" id="GO:0016740">
    <property type="term" value="F:transferase activity"/>
    <property type="evidence" value="ECO:0007669"/>
    <property type="project" value="UniProtKB-KW"/>
</dbReference>
<protein>
    <submittedName>
        <fullName evidence="2">GrpB-like predicted nucleotidyltransferase (UPF0157 family)</fullName>
    </submittedName>
</protein>
<dbReference type="PANTHER" id="PTHR34822:SF1">
    <property type="entry name" value="GRPB FAMILY PROTEIN"/>
    <property type="match status" value="1"/>
</dbReference>
<gene>
    <name evidence="2" type="ORF">B0O44_103299</name>
</gene>
<dbReference type="Pfam" id="PF04229">
    <property type="entry name" value="GrpB"/>
    <property type="match status" value="1"/>
</dbReference>
<dbReference type="AlphaFoldDB" id="A0A318UFG5"/>
<dbReference type="InterPro" id="IPR043519">
    <property type="entry name" value="NT_sf"/>
</dbReference>
<organism evidence="2 3">
    <name type="scientific">Pedobacter nutrimenti</name>
    <dbReference type="NCBI Taxonomy" id="1241337"/>
    <lineage>
        <taxon>Bacteria</taxon>
        <taxon>Pseudomonadati</taxon>
        <taxon>Bacteroidota</taxon>
        <taxon>Sphingobacteriia</taxon>
        <taxon>Sphingobacteriales</taxon>
        <taxon>Sphingobacteriaceae</taxon>
        <taxon>Pedobacter</taxon>
    </lineage>
</organism>
<evidence type="ECO:0000313" key="2">
    <source>
        <dbReference type="EMBL" id="PYF74853.1"/>
    </source>
</evidence>
<proteinExistence type="predicted"/>
<evidence type="ECO:0000256" key="1">
    <source>
        <dbReference type="SAM" id="Coils"/>
    </source>
</evidence>
<evidence type="ECO:0000313" key="3">
    <source>
        <dbReference type="Proteomes" id="UP000248198"/>
    </source>
</evidence>
<dbReference type="OrthoDB" id="9799092at2"/>
<sequence length="204" mass="24351">MKITFEPYNPLWKQTFNEIKKELTEILCPVTPGIEHIGSTSVQGLSAKPIIDILIGLETEADLDIIPPLLMAKDYMYYEKYNEDMPYRRFFIKLKVSPQSLSLPVYIKKSDIVPEESHNHAFRMAHIHVIPVNSEHWMRHIAFRDYLRAHQEVKNEYQRLKEKLSMMEWKDGNDYNQAKDCFIKEEEQKAIKWYHEFYKLNRNG</sequence>
<keyword evidence="2" id="KW-0808">Transferase</keyword>
<dbReference type="Gene3D" id="3.30.460.10">
    <property type="entry name" value="Beta Polymerase, domain 2"/>
    <property type="match status" value="1"/>
</dbReference>
<keyword evidence="3" id="KW-1185">Reference proteome</keyword>